<proteinExistence type="predicted"/>
<dbReference type="AlphaFoldDB" id="A0A4U6SYK6"/>
<evidence type="ECO:0000313" key="1">
    <source>
        <dbReference type="EMBL" id="TKV94120.1"/>
    </source>
</evidence>
<dbReference type="EMBL" id="CM016560">
    <property type="protein sequence ID" value="TKV94120.1"/>
    <property type="molecule type" value="Genomic_DNA"/>
</dbReference>
<protein>
    <submittedName>
        <fullName evidence="1">Uncharacterized protein</fullName>
    </submittedName>
</protein>
<sequence>MGCRMTKQIGWHVVFKLRMKLDHLTTLGVLKSRSGLRLWIHAGIHAWQGLIFCHPKRRLLRPRHHVMSVSIQGTQNYLCSVFCL</sequence>
<reference evidence="1" key="1">
    <citation type="submission" date="2019-03" db="EMBL/GenBank/DDBJ databases">
        <title>WGS assembly of Setaria viridis.</title>
        <authorList>
            <person name="Huang P."/>
            <person name="Jenkins J."/>
            <person name="Grimwood J."/>
            <person name="Barry K."/>
            <person name="Healey A."/>
            <person name="Mamidi S."/>
            <person name="Sreedasyam A."/>
            <person name="Shu S."/>
            <person name="Feldman M."/>
            <person name="Wu J."/>
            <person name="Yu Y."/>
            <person name="Chen C."/>
            <person name="Johnson J."/>
            <person name="Rokhsar D."/>
            <person name="Baxter I."/>
            <person name="Schmutz J."/>
            <person name="Brutnell T."/>
            <person name="Kellogg E."/>
        </authorList>
    </citation>
    <scope>NUCLEOTIDE SEQUENCE [LARGE SCALE GENOMIC DNA]</scope>
</reference>
<name>A0A4U6SYK6_SETVI</name>
<gene>
    <name evidence="1" type="ORF">SEVIR_9G272766v2</name>
</gene>
<keyword evidence="2" id="KW-1185">Reference proteome</keyword>
<accession>A0A4U6SYK6</accession>
<evidence type="ECO:0000313" key="2">
    <source>
        <dbReference type="Proteomes" id="UP000298652"/>
    </source>
</evidence>
<organism evidence="1 2">
    <name type="scientific">Setaria viridis</name>
    <name type="common">Green bristlegrass</name>
    <name type="synonym">Setaria italica subsp. viridis</name>
    <dbReference type="NCBI Taxonomy" id="4556"/>
    <lineage>
        <taxon>Eukaryota</taxon>
        <taxon>Viridiplantae</taxon>
        <taxon>Streptophyta</taxon>
        <taxon>Embryophyta</taxon>
        <taxon>Tracheophyta</taxon>
        <taxon>Spermatophyta</taxon>
        <taxon>Magnoliopsida</taxon>
        <taxon>Liliopsida</taxon>
        <taxon>Poales</taxon>
        <taxon>Poaceae</taxon>
        <taxon>PACMAD clade</taxon>
        <taxon>Panicoideae</taxon>
        <taxon>Panicodae</taxon>
        <taxon>Paniceae</taxon>
        <taxon>Cenchrinae</taxon>
        <taxon>Setaria</taxon>
    </lineage>
</organism>
<dbReference type="Gramene" id="TKV94120">
    <property type="protein sequence ID" value="TKV94120"/>
    <property type="gene ID" value="SEVIR_9G272766v2"/>
</dbReference>
<dbReference type="Proteomes" id="UP000298652">
    <property type="component" value="Chromosome 9"/>
</dbReference>